<reference evidence="1 2" key="1">
    <citation type="submission" date="2018-07" db="EMBL/GenBank/DDBJ databases">
        <title>The complete nuclear genome of the prasinophyte Chloropicon primus (CCMP1205).</title>
        <authorList>
            <person name="Pombert J.-F."/>
            <person name="Otis C."/>
            <person name="Turmel M."/>
            <person name="Lemieux C."/>
        </authorList>
    </citation>
    <scope>NUCLEOTIDE SEQUENCE [LARGE SCALE GENOMIC DNA]</scope>
    <source>
        <strain evidence="1 2">CCMP1205</strain>
    </source>
</reference>
<dbReference type="Proteomes" id="UP000316726">
    <property type="component" value="Chromosome 1"/>
</dbReference>
<dbReference type="EMBL" id="CP031034">
    <property type="protein sequence ID" value="QDZ18234.1"/>
    <property type="molecule type" value="Genomic_DNA"/>
</dbReference>
<evidence type="ECO:0000313" key="1">
    <source>
        <dbReference type="EMBL" id="QDZ18234.1"/>
    </source>
</evidence>
<organism evidence="1 2">
    <name type="scientific">Chloropicon primus</name>
    <dbReference type="NCBI Taxonomy" id="1764295"/>
    <lineage>
        <taxon>Eukaryota</taxon>
        <taxon>Viridiplantae</taxon>
        <taxon>Chlorophyta</taxon>
        <taxon>Chloropicophyceae</taxon>
        <taxon>Chloropicales</taxon>
        <taxon>Chloropicaceae</taxon>
        <taxon>Chloropicon</taxon>
    </lineage>
</organism>
<proteinExistence type="predicted"/>
<sequence length="154" mass="16766">MKTARQLRADEVVQERAKYLLEVAKRGGSPGEPSSSSSSSIPRCIAARCGHKALSLHHANALSTQRLLRRPEVLSLCGYCGCRLDDDDDAKGRGGGGESEGAVVAVKGKALRSIRKHLRSRRKKKVLLRATSRVCKLCGRKTIFKTLKREEAAA</sequence>
<name>A0A5B8MDK3_9CHLO</name>
<keyword evidence="2" id="KW-1185">Reference proteome</keyword>
<accession>A0A5B8MDK3</accession>
<protein>
    <submittedName>
        <fullName evidence="1">Uncharacterized protein</fullName>
    </submittedName>
</protein>
<gene>
    <name evidence="1" type="ORF">A3770_01p07520</name>
</gene>
<evidence type="ECO:0000313" key="2">
    <source>
        <dbReference type="Proteomes" id="UP000316726"/>
    </source>
</evidence>
<dbReference type="AlphaFoldDB" id="A0A5B8MDK3"/>